<evidence type="ECO:0000313" key="1">
    <source>
        <dbReference type="EMBL" id="MBD2278964.1"/>
    </source>
</evidence>
<accession>A0ABR8BVJ6</accession>
<sequence length="83" mass="9754">MTVQFREKALMAYETMPLNQKNKVSQLIKQLDVSNSRQLNSDKLDNTDTWMVRVDGSVRLLFKKTDQGFLIIDIIDRKKEDYS</sequence>
<reference evidence="1 2" key="1">
    <citation type="journal article" date="2020" name="ISME J.">
        <title>Comparative genomics reveals insights into cyanobacterial evolution and habitat adaptation.</title>
        <authorList>
            <person name="Chen M.Y."/>
            <person name="Teng W.K."/>
            <person name="Zhao L."/>
            <person name="Hu C.X."/>
            <person name="Zhou Y.K."/>
            <person name="Han B.P."/>
            <person name="Song L.R."/>
            <person name="Shu W.S."/>
        </authorList>
    </citation>
    <scope>NUCLEOTIDE SEQUENCE [LARGE SCALE GENOMIC DNA]</scope>
    <source>
        <strain evidence="1 2">FACHB-1040</strain>
    </source>
</reference>
<comment type="caution">
    <text evidence="1">The sequence shown here is derived from an EMBL/GenBank/DDBJ whole genome shotgun (WGS) entry which is preliminary data.</text>
</comment>
<dbReference type="Proteomes" id="UP000606721">
    <property type="component" value="Unassembled WGS sequence"/>
</dbReference>
<evidence type="ECO:0000313" key="2">
    <source>
        <dbReference type="Proteomes" id="UP000606721"/>
    </source>
</evidence>
<evidence type="ECO:0008006" key="3">
    <source>
        <dbReference type="Google" id="ProtNLM"/>
    </source>
</evidence>
<dbReference type="InterPro" id="IPR035093">
    <property type="entry name" value="RelE/ParE_toxin_dom_sf"/>
</dbReference>
<name>A0ABR8BVJ6_APHFL</name>
<protein>
    <recommendedName>
        <fullName evidence="3">Cytotoxic translational repressor of toxin-antitoxin stability system</fullName>
    </recommendedName>
</protein>
<organism evidence="1 2">
    <name type="scientific">Aphanizomenon flos-aquae FACHB-1040</name>
    <dbReference type="NCBI Taxonomy" id="2692887"/>
    <lineage>
        <taxon>Bacteria</taxon>
        <taxon>Bacillati</taxon>
        <taxon>Cyanobacteriota</taxon>
        <taxon>Cyanophyceae</taxon>
        <taxon>Nostocales</taxon>
        <taxon>Aphanizomenonaceae</taxon>
        <taxon>Aphanizomenon</taxon>
    </lineage>
</organism>
<dbReference type="RefSeq" id="WP_190383129.1">
    <property type="nucleotide sequence ID" value="NZ_JACJQT010000027.1"/>
</dbReference>
<keyword evidence="2" id="KW-1185">Reference proteome</keyword>
<dbReference type="EMBL" id="JACJQT010000027">
    <property type="protein sequence ID" value="MBD2278964.1"/>
    <property type="molecule type" value="Genomic_DNA"/>
</dbReference>
<proteinExistence type="predicted"/>
<gene>
    <name evidence="1" type="ORF">H6F99_11860</name>
</gene>
<dbReference type="Gene3D" id="3.30.2310.20">
    <property type="entry name" value="RelE-like"/>
    <property type="match status" value="1"/>
</dbReference>